<evidence type="ECO:0000256" key="21">
    <source>
        <dbReference type="SAM" id="MobiDB-lite"/>
    </source>
</evidence>
<sequence>MELIVKEARKVWIPNHPTHGYRPGQVDDNADAGENLLVVDAEGKKFQVPKAESLAVDPACLTGVDDLLTLGDFNEPALLHNIRVRYEEDKIYTGIGTPILISVNPYQNIPGLYSVERMREYKRYAAKAPSQEAQTMLILDKHHNIPNLEWNSNEKAFQVKDRDPLPRAEAQCVLADVQKLILLPLVAMRSHSTRKLVKEHTGEWNVAGGGLPVHLYSVADAAYRAMLQEKASQSIIISGESGAGKTEATKRMLAYLAELQSSRSHDTGERTRSVESQVLDANPVLEAFGNAKTVRNDNSSRFGKFIEVEFDSAGKLLSAQISNYLLEKCRIVTQQPEERNYHIFYQLCAAAARKGEDLPEGLQLHAADDFEYSKVCLSIPGVDDAAEFASVLECMVSLGFSKEERDTIFKIIAAVLHLGEAQFTHCVREGQDGISVADDRSVSLACELLGLPIEQMQDVLEHKTLEDPLTRKIIQMPQDAASASFTRHSMAKVIYARLFDWLVWRINESICNKGSQKDIRKIGLLDIYGFEVFDWNSFEQLCINFANEKLQQHFNMHMFTLEQRLYTSEGITWDHIQYQNNQHIIDTLERKPLGLFCLIDSECLMRSATDATLLSKIQNSYKNSNVISKASRFATTEFKISHYAGDVTYSVDTFLEKNTDKLHADVVTLFKESKLEMVKRLFTDNRFSPETKPAASGARPLRRQSTRTGTDDQRRERQNVTVSMMFREQLDRLVEDLNKTNPRYVRCIKPNALKQPNELDSLDVLRQLRCAGMLESIRIRRAGYAVRRPFKEFFSRFRILAPHLVATGADPDYRSLCQRLVAEVEERLGKQGVALEEKSWQMGQTRVFMKEDLERRMEQMIVESAKRQVQTIQRCWRGFADRRRFRVWRSAALQFQAAARTVIRVRSFQRIRTAALDVQASMKTVLAKARLQRQKEASIEIQAALRTVGALAQLEQLKRQAQAAAAAAAKPAAVEEFFADPANVRVSADGERSPMSKQGALPEGQRNETKDETPPSGAFAGDLELSVRKLEASPKTGLGTVNLDASIRNAALNLGGGGIDPSHPLSSSLRHADGLPLKGQLVTNGKSSLQGLPDEEDFPLRKTIMNQRKIMEQLQQQFKEALVVKPGEEELKPLEDGEASQEQMQQLQEEIKKLRSTIGTLKASLSSCQQQEAARASEASEYLEKVGLLSAQLEDIHRTHREELSNERKRSQELRGEVERLSRSLQDTQGEAALWRSEAQQATVSFTAEKELPERLEELERSRKDFVLQDSGQSGNDVCSSRQLSALKETQANWREEKDRLLRDLQAKDRELHGLKQALDNIGSSRAPLEELQRWKAEAQRLQKQVDQAKRTSREYESVRDSAVGHLQNAAALLVNDGPVPDSVADCARDREASSQGVKTLQSQTQQNSEKQAQELKKMELEKKDLKEQMESIRTASEYFQSQYKATYAELQKQKAKAAEVTEGNPSTSVACGMAEIKRSFNDEMGFLKREDTTCYSIRPGFVTGMNVPGKFYVNDQLERLMIDELRSFSRQSHNAGGFLPAVKQIGNVAALPGIVKYSIGLPDIHSGYGFAIGNVAAFDMGLPEAVVSPGGVGFDINCGVRLVRTNLLYSDVQPVKETLAQSLFDHIPVGVGSMGIIPTKEQDLEEALQLGIDFSLREGYAWPEDKEHCEEYGRMLNADPGKVSSRAKKRGLPQLGTLGAGNHYAEIQVVDEIYDEFVAKKMGIDQKGQVCVMIHSGSRGLGHQVATDALVDMERAMTRDNIRTNDRQLACARIQSDEGQNYLKGMSAAANYAWVNRSSMTFLTRQAFAKVFNQSPEDLDMHVIYDVSHNIAKVEEHFVDGQCKQLLVHRKGSTRAFPPHHPLIPVDYQLTGQPVIVGGTMGTCSYVLTGTDKGMRETFGSTCHGAGRALSRNKSRNNLDYGDVLKRLEDMGISIRVASPKLIMEEAPESYKDVTQVVQTCHDAGISKKAIKLKPVSYREPHTSGSCRSFKKFNCPRDDRDRPTHASKRLNDDDCGAMSVTDHGDTDCNICFEPLESRGGAVALPCNCKIAYCARCWDRSLAASMSSCGMALCPSCRCCMQVDFDPNSCQLMFRRSADKGSSSTSARMRDLRTHLYDQAKPVQIKLLRAYGAKVGQPGTRTSKDMETEDHVPRCVCGSKLACTSVRDRVRSFVEEETPVPVTDSELEHLLRSPPIMCDICNSQVAASADVWTCENGRKTVLHAVAYDVCQACFNYYAFGTEREVANDEDDEEEGSDYMDSDDSESESSDDEEGCDVSDGPASSPNAC</sequence>
<dbReference type="Gene3D" id="1.20.5.4820">
    <property type="match status" value="1"/>
</dbReference>
<dbReference type="SMART" id="SM00242">
    <property type="entry name" value="MYSc"/>
    <property type="match status" value="1"/>
</dbReference>
<keyword evidence="3 14" id="KW-0819">tRNA processing</keyword>
<feature type="region of interest" description="Actin-binding" evidence="19">
    <location>
        <begin position="730"/>
        <end position="752"/>
    </location>
</feature>
<dbReference type="InterPro" id="IPR001841">
    <property type="entry name" value="Znf_RING"/>
</dbReference>
<feature type="compositionally biased region" description="Basic and acidic residues" evidence="21">
    <location>
        <begin position="709"/>
        <end position="718"/>
    </location>
</feature>
<dbReference type="GO" id="GO:0000146">
    <property type="term" value="F:microfilament motor activity"/>
    <property type="evidence" value="ECO:0007669"/>
    <property type="project" value="TreeGrafter"/>
</dbReference>
<accession>A0A1Q9CR49</accession>
<keyword evidence="18" id="KW-0863">Zinc-finger</keyword>
<dbReference type="CDD" id="cd00124">
    <property type="entry name" value="MYSc"/>
    <property type="match status" value="1"/>
</dbReference>
<dbReference type="HAMAP" id="MF_03144">
    <property type="entry name" value="RtcB_euk"/>
    <property type="match status" value="1"/>
</dbReference>
<feature type="domain" description="RING-type" evidence="22">
    <location>
        <begin position="2029"/>
        <end position="2078"/>
    </location>
</feature>
<reference evidence="24 25" key="1">
    <citation type="submission" date="2016-02" db="EMBL/GenBank/DDBJ databases">
        <title>Genome analysis of coral dinoflagellate symbionts highlights evolutionary adaptations to a symbiotic lifestyle.</title>
        <authorList>
            <person name="Aranda M."/>
            <person name="Li Y."/>
            <person name="Liew Y.J."/>
            <person name="Baumgarten S."/>
            <person name="Simakov O."/>
            <person name="Wilson M."/>
            <person name="Piel J."/>
            <person name="Ashoor H."/>
            <person name="Bougouffa S."/>
            <person name="Bajic V.B."/>
            <person name="Ryu T."/>
            <person name="Ravasi T."/>
            <person name="Bayer T."/>
            <person name="Micklem G."/>
            <person name="Kim H."/>
            <person name="Bhak J."/>
            <person name="Lajeunesse T.C."/>
            <person name="Voolstra C.R."/>
        </authorList>
    </citation>
    <scope>NUCLEOTIDE SEQUENCE [LARGE SCALE GENOMIC DNA]</scope>
    <source>
        <strain evidence="24 25">CCMP2467</strain>
    </source>
</reference>
<feature type="binding site" evidence="14 16">
    <location>
        <position position="1886"/>
    </location>
    <ligand>
        <name>GMP</name>
        <dbReference type="ChEBI" id="CHEBI:58115"/>
    </ligand>
</feature>
<keyword evidence="4 14" id="KW-0479">Metal-binding</keyword>
<evidence type="ECO:0000256" key="6">
    <source>
        <dbReference type="ARBA" id="ARBA00022840"/>
    </source>
</evidence>
<keyword evidence="5 14" id="KW-0547">Nucleotide-binding</keyword>
<dbReference type="GO" id="GO:0051015">
    <property type="term" value="F:actin filament binding"/>
    <property type="evidence" value="ECO:0007669"/>
    <property type="project" value="TreeGrafter"/>
</dbReference>
<dbReference type="PROSITE" id="PS01288">
    <property type="entry name" value="UPF0027"/>
    <property type="match status" value="1"/>
</dbReference>
<dbReference type="GO" id="GO:0006388">
    <property type="term" value="P:tRNA splicing, via endonucleolytic cleavage and ligation"/>
    <property type="evidence" value="ECO:0007669"/>
    <property type="project" value="UniProtKB-UniRule"/>
</dbReference>
<dbReference type="Proteomes" id="UP000186817">
    <property type="component" value="Unassembled WGS sequence"/>
</dbReference>
<dbReference type="PANTHER" id="PTHR13140">
    <property type="entry name" value="MYOSIN"/>
    <property type="match status" value="1"/>
</dbReference>
<evidence type="ECO:0000259" key="22">
    <source>
        <dbReference type="PROSITE" id="PS50089"/>
    </source>
</evidence>
<evidence type="ECO:0000313" key="24">
    <source>
        <dbReference type="EMBL" id="OLP85390.1"/>
    </source>
</evidence>
<comment type="catalytic activity">
    <reaction evidence="12 14">
        <text>a 3'-end 3'-phospho-ribonucleotide-RNA + a 5'-end dephospho-ribonucleoside-RNA + GTP = a ribonucleotidyl-ribonucleotide-RNA + GMP + diphosphate</text>
        <dbReference type="Rhea" id="RHEA:68076"/>
        <dbReference type="Rhea" id="RHEA-COMP:10463"/>
        <dbReference type="Rhea" id="RHEA-COMP:13936"/>
        <dbReference type="Rhea" id="RHEA-COMP:17355"/>
        <dbReference type="ChEBI" id="CHEBI:33019"/>
        <dbReference type="ChEBI" id="CHEBI:37565"/>
        <dbReference type="ChEBI" id="CHEBI:58115"/>
        <dbReference type="ChEBI" id="CHEBI:83062"/>
        <dbReference type="ChEBI" id="CHEBI:138284"/>
        <dbReference type="ChEBI" id="CHEBI:173118"/>
        <dbReference type="EC" id="6.5.1.8"/>
    </reaction>
</comment>
<feature type="binding site" evidence="14">
    <location>
        <position position="1599"/>
    </location>
    <ligand>
        <name>Mn(2+)</name>
        <dbReference type="ChEBI" id="CHEBI:29035"/>
        <label>1</label>
    </ligand>
</feature>
<organism evidence="24 25">
    <name type="scientific">Symbiodinium microadriaticum</name>
    <name type="common">Dinoflagellate</name>
    <name type="synonym">Zooxanthella microadriatica</name>
    <dbReference type="NCBI Taxonomy" id="2951"/>
    <lineage>
        <taxon>Eukaryota</taxon>
        <taxon>Sar</taxon>
        <taxon>Alveolata</taxon>
        <taxon>Dinophyceae</taxon>
        <taxon>Suessiales</taxon>
        <taxon>Symbiodiniaceae</taxon>
        <taxon>Symbiodinium</taxon>
    </lineage>
</organism>
<dbReference type="GO" id="GO:0170057">
    <property type="term" value="F:RNA ligase (GTP) activity"/>
    <property type="evidence" value="ECO:0007669"/>
    <property type="project" value="UniProtKB-EC"/>
</dbReference>
<dbReference type="PANTHER" id="PTHR13140:SF706">
    <property type="entry name" value="DILUTE CLASS UNCONVENTIONAL MYOSIN, ISOFORM C"/>
    <property type="match status" value="1"/>
</dbReference>
<comment type="caution">
    <text evidence="24">The sequence shown here is derived from an EMBL/GenBank/DDBJ whole genome shotgun (WGS) entry which is preliminary data.</text>
</comment>
<feature type="region of interest" description="Disordered" evidence="21">
    <location>
        <begin position="688"/>
        <end position="718"/>
    </location>
</feature>
<evidence type="ECO:0000256" key="13">
    <source>
        <dbReference type="ARBA" id="ARBA00049514"/>
    </source>
</evidence>
<dbReference type="FunFam" id="3.90.1860.10:FF:000001">
    <property type="entry name" value="tRNA-splicing ligase RtcB homolog"/>
    <property type="match status" value="1"/>
</dbReference>
<dbReference type="GO" id="GO:0007015">
    <property type="term" value="P:actin filament organization"/>
    <property type="evidence" value="ECO:0007669"/>
    <property type="project" value="TreeGrafter"/>
</dbReference>
<dbReference type="GO" id="GO:0016459">
    <property type="term" value="C:myosin complex"/>
    <property type="evidence" value="ECO:0007669"/>
    <property type="project" value="UniProtKB-KW"/>
</dbReference>
<evidence type="ECO:0000256" key="8">
    <source>
        <dbReference type="ARBA" id="ARBA00023134"/>
    </source>
</evidence>
<evidence type="ECO:0000256" key="16">
    <source>
        <dbReference type="PIRSR" id="PIRSR601233-2"/>
    </source>
</evidence>
<feature type="binding site" evidence="14 16">
    <location>
        <begin position="1830"/>
        <end position="1831"/>
    </location>
    <ligand>
        <name>GMP</name>
        <dbReference type="ChEBI" id="CHEBI:58115"/>
    </ligand>
</feature>
<dbReference type="Gene3D" id="1.20.58.530">
    <property type="match status" value="1"/>
</dbReference>
<feature type="region of interest" description="Disordered" evidence="21">
    <location>
        <begin position="1391"/>
        <end position="1410"/>
    </location>
</feature>
<protein>
    <recommendedName>
        <fullName evidence="14">RNA-splicing ligase RtcB homolog</fullName>
        <ecNumber evidence="14">6.5.1.8</ecNumber>
    </recommendedName>
    <alternativeName>
        <fullName evidence="14">3'-phosphate/5'-hydroxy nucleic acid ligase</fullName>
    </alternativeName>
</protein>
<dbReference type="EMBL" id="LSRX01000980">
    <property type="protein sequence ID" value="OLP85390.1"/>
    <property type="molecule type" value="Genomic_DNA"/>
</dbReference>
<dbReference type="PROSITE" id="PS50096">
    <property type="entry name" value="IQ"/>
    <property type="match status" value="1"/>
</dbReference>
<dbReference type="GO" id="GO:0008270">
    <property type="term" value="F:zinc ion binding"/>
    <property type="evidence" value="ECO:0007669"/>
    <property type="project" value="UniProtKB-KW"/>
</dbReference>
<keyword evidence="11 14" id="KW-0464">Manganese</keyword>
<feature type="compositionally biased region" description="Polar residues" evidence="21">
    <location>
        <begin position="1394"/>
        <end position="1409"/>
    </location>
</feature>
<comment type="caution">
    <text evidence="14">Lacks conserved residue(s) required for the propagation of feature annotation.</text>
</comment>
<evidence type="ECO:0000256" key="18">
    <source>
        <dbReference type="PROSITE-ProRule" id="PRU00175"/>
    </source>
</evidence>
<dbReference type="Pfam" id="PF01139">
    <property type="entry name" value="RtcB"/>
    <property type="match status" value="1"/>
</dbReference>
<dbReference type="SUPFAM" id="SSF52540">
    <property type="entry name" value="P-loop containing nucleoside triphosphate hydrolases"/>
    <property type="match status" value="1"/>
</dbReference>
<comment type="function">
    <text evidence="14">Catalytic subunit of the tRNA-splicing ligase complex that acts by directly joining spliced tRNA halves to mature-sized tRNAs by incorporating the precursor-derived splice junction phosphate into the mature tRNA as a canonical 3',5'-phosphodiester. May act as an RNA ligase with broad substrate specificity, and may function toward other RNAs.</text>
</comment>
<dbReference type="InterPro" id="IPR036025">
    <property type="entry name" value="RtcB-like_sf"/>
</dbReference>
<name>A0A1Q9CR49_SYMMI</name>
<evidence type="ECO:0000256" key="20">
    <source>
        <dbReference type="SAM" id="Coils"/>
    </source>
</evidence>
<keyword evidence="9 19" id="KW-0505">Motor protein</keyword>
<comment type="cofactor">
    <cofactor evidence="14 17">
        <name>Mn(2+)</name>
        <dbReference type="ChEBI" id="CHEBI:29035"/>
    </cofactor>
    <text evidence="14 17">Binds 2 manganese ions per subunit.</text>
</comment>
<dbReference type="Gene3D" id="1.10.10.820">
    <property type="match status" value="1"/>
</dbReference>
<dbReference type="SUPFAM" id="SSF103365">
    <property type="entry name" value="Hypothetical protein PH1602"/>
    <property type="match status" value="1"/>
</dbReference>
<dbReference type="InterPro" id="IPR027417">
    <property type="entry name" value="P-loop_NTPase"/>
</dbReference>
<evidence type="ECO:0000256" key="4">
    <source>
        <dbReference type="ARBA" id="ARBA00022723"/>
    </source>
</evidence>
<dbReference type="Pfam" id="PF00063">
    <property type="entry name" value="Myosin_head"/>
    <property type="match status" value="2"/>
</dbReference>
<feature type="domain" description="Myosin motor" evidence="23">
    <location>
        <begin position="62"/>
        <end position="862"/>
    </location>
</feature>
<dbReference type="OrthoDB" id="10249697at2759"/>
<evidence type="ECO:0000256" key="15">
    <source>
        <dbReference type="PIRSR" id="PIRSR601233-1"/>
    </source>
</evidence>
<feature type="coiled-coil region" evidence="20">
    <location>
        <begin position="1137"/>
        <end position="1164"/>
    </location>
</feature>
<comment type="similarity">
    <text evidence="1 14">Belongs to the RtcB family.</text>
</comment>
<evidence type="ECO:0000256" key="5">
    <source>
        <dbReference type="ARBA" id="ARBA00022741"/>
    </source>
</evidence>
<dbReference type="PROSITE" id="PS51456">
    <property type="entry name" value="MYOSIN_MOTOR"/>
    <property type="match status" value="1"/>
</dbReference>
<keyword evidence="6 19" id="KW-0067">ATP-binding</keyword>
<keyword evidence="10 19" id="KW-0009">Actin-binding</keyword>
<evidence type="ECO:0000313" key="25">
    <source>
        <dbReference type="Proteomes" id="UP000186817"/>
    </source>
</evidence>
<dbReference type="Gene3D" id="1.20.120.720">
    <property type="entry name" value="Myosin VI head, motor domain, U50 subdomain"/>
    <property type="match status" value="1"/>
</dbReference>
<proteinExistence type="inferred from homology"/>
<dbReference type="GO" id="GO:0016020">
    <property type="term" value="C:membrane"/>
    <property type="evidence" value="ECO:0007669"/>
    <property type="project" value="TreeGrafter"/>
</dbReference>
<dbReference type="GO" id="GO:0005524">
    <property type="term" value="F:ATP binding"/>
    <property type="evidence" value="ECO:0007669"/>
    <property type="project" value="UniProtKB-UniRule"/>
</dbReference>
<dbReference type="InterPro" id="IPR036961">
    <property type="entry name" value="Kinesin_motor_dom_sf"/>
</dbReference>
<dbReference type="EC" id="6.5.1.8" evidence="14"/>
<comment type="subunit">
    <text evidence="14">Catalytic component of the tRNA-splicing ligase complex.</text>
</comment>
<feature type="binding site" evidence="14 17">
    <location>
        <position position="1736"/>
    </location>
    <ligand>
        <name>Mn(2+)</name>
        <dbReference type="ChEBI" id="CHEBI:29035"/>
        <label>2</label>
    </ligand>
</feature>
<feature type="active site" description="GMP-histidine intermediate" evidence="14 15">
    <location>
        <position position="1905"/>
    </location>
</feature>
<feature type="binding site" evidence="19">
    <location>
        <begin position="239"/>
        <end position="246"/>
    </location>
    <ligand>
        <name>ATP</name>
        <dbReference type="ChEBI" id="CHEBI:30616"/>
    </ligand>
</feature>
<feature type="binding site" evidence="14 16">
    <location>
        <begin position="1905"/>
        <end position="1908"/>
    </location>
    <ligand>
        <name>GMP</name>
        <dbReference type="ChEBI" id="CHEBI:58115"/>
    </ligand>
</feature>
<keyword evidence="25" id="KW-1185">Reference proteome</keyword>
<feature type="binding site" evidence="14 16">
    <location>
        <begin position="1879"/>
        <end position="1882"/>
    </location>
    <ligand>
        <name>GMP</name>
        <dbReference type="ChEBI" id="CHEBI:58115"/>
    </ligand>
</feature>
<comment type="similarity">
    <text evidence="19">Belongs to the TRAFAC class myosin-kinesin ATPase superfamily. Myosin family.</text>
</comment>
<keyword evidence="18" id="KW-0862">Zinc</keyword>
<gene>
    <name evidence="24" type="primary">rtcb</name>
    <name evidence="24" type="ORF">AK812_SmicGene33638</name>
</gene>
<feature type="region of interest" description="Disordered" evidence="21">
    <location>
        <begin position="1200"/>
        <end position="1222"/>
    </location>
</feature>
<evidence type="ECO:0000256" key="19">
    <source>
        <dbReference type="PROSITE-ProRule" id="PRU00782"/>
    </source>
</evidence>
<evidence type="ECO:0000259" key="23">
    <source>
        <dbReference type="PROSITE" id="PS51456"/>
    </source>
</evidence>
<comment type="catalytic activity">
    <reaction evidence="13 14">
        <text>a 3'-end 2',3'-cyclophospho-ribonucleotide-RNA + a 5'-end dephospho-ribonucleoside-RNA + GTP + H2O = a ribonucleotidyl-ribonucleotide-RNA + GMP + diphosphate + H(+)</text>
        <dbReference type="Rhea" id="RHEA:68080"/>
        <dbReference type="Rhea" id="RHEA-COMP:10464"/>
        <dbReference type="Rhea" id="RHEA-COMP:13936"/>
        <dbReference type="Rhea" id="RHEA-COMP:17355"/>
        <dbReference type="ChEBI" id="CHEBI:15377"/>
        <dbReference type="ChEBI" id="CHEBI:15378"/>
        <dbReference type="ChEBI" id="CHEBI:33019"/>
        <dbReference type="ChEBI" id="CHEBI:37565"/>
        <dbReference type="ChEBI" id="CHEBI:58115"/>
        <dbReference type="ChEBI" id="CHEBI:83064"/>
        <dbReference type="ChEBI" id="CHEBI:138284"/>
        <dbReference type="ChEBI" id="CHEBI:173118"/>
        <dbReference type="EC" id="6.5.1.8"/>
    </reaction>
</comment>
<keyword evidence="2 14" id="KW-0436">Ligase</keyword>
<dbReference type="GO" id="GO:0005525">
    <property type="term" value="F:GTP binding"/>
    <property type="evidence" value="ECO:0007669"/>
    <property type="project" value="UniProtKB-KW"/>
</dbReference>
<keyword evidence="7 19" id="KW-0518">Myosin</keyword>
<feature type="binding site" evidence="14 17">
    <location>
        <position position="1596"/>
    </location>
    <ligand>
        <name>Mn(2+)</name>
        <dbReference type="ChEBI" id="CHEBI:29035"/>
        <label>1</label>
    </ligand>
</feature>
<evidence type="ECO:0000256" key="1">
    <source>
        <dbReference type="ARBA" id="ARBA00008071"/>
    </source>
</evidence>
<feature type="binding site" evidence="14">
    <location>
        <position position="1599"/>
    </location>
    <ligand>
        <name>Mn(2+)</name>
        <dbReference type="ChEBI" id="CHEBI:29035"/>
        <label>2</label>
    </ligand>
</feature>
<evidence type="ECO:0000256" key="17">
    <source>
        <dbReference type="PIRSR" id="PIRSR601233-3"/>
    </source>
</evidence>
<dbReference type="InterPro" id="IPR027513">
    <property type="entry name" value="RtcB_euk"/>
</dbReference>
<evidence type="ECO:0000256" key="14">
    <source>
        <dbReference type="HAMAP-Rule" id="MF_03144"/>
    </source>
</evidence>
<feature type="compositionally biased region" description="Acidic residues" evidence="21">
    <location>
        <begin position="2247"/>
        <end position="2276"/>
    </location>
</feature>
<evidence type="ECO:0000256" key="11">
    <source>
        <dbReference type="ARBA" id="ARBA00023211"/>
    </source>
</evidence>
<evidence type="ECO:0000256" key="9">
    <source>
        <dbReference type="ARBA" id="ARBA00023175"/>
    </source>
</evidence>
<dbReference type="Gene3D" id="3.40.850.10">
    <property type="entry name" value="Kinesin motor domain"/>
    <property type="match status" value="2"/>
</dbReference>
<evidence type="ECO:0000256" key="7">
    <source>
        <dbReference type="ARBA" id="ARBA00023123"/>
    </source>
</evidence>
<dbReference type="GO" id="GO:0072669">
    <property type="term" value="C:tRNA-splicing ligase complex"/>
    <property type="evidence" value="ECO:0007669"/>
    <property type="project" value="UniProtKB-UniRule"/>
</dbReference>
<keyword evidence="8 14" id="KW-0342">GTP-binding</keyword>
<evidence type="ECO:0000256" key="3">
    <source>
        <dbReference type="ARBA" id="ARBA00022694"/>
    </source>
</evidence>
<dbReference type="Gene3D" id="3.90.1860.10">
    <property type="entry name" value="tRNA-splicing ligase RtcB"/>
    <property type="match status" value="1"/>
</dbReference>
<feature type="binding site" evidence="14 16">
    <location>
        <begin position="1703"/>
        <end position="1707"/>
    </location>
    <ligand>
        <name>GMP</name>
        <dbReference type="ChEBI" id="CHEBI:58115"/>
    </ligand>
</feature>
<dbReference type="PRINTS" id="PR00193">
    <property type="entry name" value="MYOSINHEAVY"/>
</dbReference>
<dbReference type="InterPro" id="IPR001609">
    <property type="entry name" value="Myosin_head_motor_dom-like"/>
</dbReference>
<feature type="binding site" evidence="14 17">
    <location>
        <position position="1830"/>
    </location>
    <ligand>
        <name>Mn(2+)</name>
        <dbReference type="ChEBI" id="CHEBI:29035"/>
        <label>2</label>
    </ligand>
</feature>
<dbReference type="InterPro" id="IPR001233">
    <property type="entry name" value="RtcB"/>
</dbReference>
<evidence type="ECO:0000256" key="2">
    <source>
        <dbReference type="ARBA" id="ARBA00022598"/>
    </source>
</evidence>
<feature type="region of interest" description="Disordered" evidence="21">
    <location>
        <begin position="2244"/>
        <end position="2288"/>
    </location>
</feature>
<feature type="coiled-coil region" evidence="20">
    <location>
        <begin position="1284"/>
        <end position="1359"/>
    </location>
</feature>
<evidence type="ECO:0000256" key="12">
    <source>
        <dbReference type="ARBA" id="ARBA00047746"/>
    </source>
</evidence>
<comment type="miscellaneous">
    <text evidence="14">Ligation probably proceeds through 3 nucleotidyl transfer steps, with 2',3'-cyclic phosphate termini being hydrolyzed to 3'-P termini in a step that precedes 3'-P activation with GMP. In the first nucleotidyl transfer step, RTCB reacts with GTP to form a covalent RTCB-histidine-GMP intermediate with release of PPi; in the second step, the GMP moiety is transferred to the RNA 3'-P; in the third step, the 5'-OH from the opposite RNA strand attacks the activated 3'-P to form a 3',5'-phosphodiester bond and release GMP.</text>
</comment>
<keyword evidence="20" id="KW-0175">Coiled coil</keyword>
<evidence type="ECO:0000256" key="10">
    <source>
        <dbReference type="ARBA" id="ARBA00023203"/>
    </source>
</evidence>
<dbReference type="GO" id="GO:0005737">
    <property type="term" value="C:cytoplasm"/>
    <property type="evidence" value="ECO:0007669"/>
    <property type="project" value="TreeGrafter"/>
</dbReference>
<dbReference type="PROSITE" id="PS50089">
    <property type="entry name" value="ZF_RING_2"/>
    <property type="match status" value="1"/>
</dbReference>
<feature type="region of interest" description="Disordered" evidence="21">
    <location>
        <begin position="986"/>
        <end position="1019"/>
    </location>
</feature>
<feature type="binding site" evidence="14 17">
    <location>
        <position position="1704"/>
    </location>
    <ligand>
        <name>Mn(2+)</name>
        <dbReference type="ChEBI" id="CHEBI:29035"/>
        <label>1</label>
    </ligand>
</feature>